<keyword evidence="5" id="KW-0472">Membrane</keyword>
<dbReference type="InterPro" id="IPR039714">
    <property type="entry name" value="TMEM134"/>
</dbReference>
<evidence type="ECO:0000256" key="1">
    <source>
        <dbReference type="ARBA" id="ARBA00004141"/>
    </source>
</evidence>
<protein>
    <submittedName>
        <fullName evidence="6">Uncharacterized protein</fullName>
    </submittedName>
</protein>
<comment type="similarity">
    <text evidence="2">Belongs to the TMEM134/TMEM230 family.</text>
</comment>
<evidence type="ECO:0000313" key="7">
    <source>
        <dbReference type="Proteomes" id="UP001152795"/>
    </source>
</evidence>
<evidence type="ECO:0000256" key="2">
    <source>
        <dbReference type="ARBA" id="ARBA00007743"/>
    </source>
</evidence>
<keyword evidence="3" id="KW-0812">Transmembrane</keyword>
<dbReference type="OrthoDB" id="10048380at2759"/>
<evidence type="ECO:0000256" key="4">
    <source>
        <dbReference type="ARBA" id="ARBA00022989"/>
    </source>
</evidence>
<organism evidence="6 7">
    <name type="scientific">Paramuricea clavata</name>
    <name type="common">Red gorgonian</name>
    <name type="synonym">Violescent sea-whip</name>
    <dbReference type="NCBI Taxonomy" id="317549"/>
    <lineage>
        <taxon>Eukaryota</taxon>
        <taxon>Metazoa</taxon>
        <taxon>Cnidaria</taxon>
        <taxon>Anthozoa</taxon>
        <taxon>Octocorallia</taxon>
        <taxon>Malacalcyonacea</taxon>
        <taxon>Plexauridae</taxon>
        <taxon>Paramuricea</taxon>
    </lineage>
</organism>
<proteinExistence type="inferred from homology"/>
<dbReference type="EMBL" id="CACRXK020003379">
    <property type="protein sequence ID" value="CAB3998530.1"/>
    <property type="molecule type" value="Genomic_DNA"/>
</dbReference>
<keyword evidence="4" id="KW-1133">Transmembrane helix</keyword>
<comment type="subcellular location">
    <subcellularLocation>
        <location evidence="1">Membrane</location>
        <topology evidence="1">Multi-pass membrane protein</topology>
    </subcellularLocation>
</comment>
<reference evidence="6" key="1">
    <citation type="submission" date="2020-04" db="EMBL/GenBank/DDBJ databases">
        <authorList>
            <person name="Alioto T."/>
            <person name="Alioto T."/>
            <person name="Gomez Garrido J."/>
        </authorList>
    </citation>
    <scope>NUCLEOTIDE SEQUENCE</scope>
    <source>
        <strain evidence="6">A484AB</strain>
    </source>
</reference>
<name>A0A7D9E2N1_PARCT</name>
<evidence type="ECO:0000256" key="5">
    <source>
        <dbReference type="ARBA" id="ARBA00023136"/>
    </source>
</evidence>
<dbReference type="PANTHER" id="PTHR13558">
    <property type="entry name" value="TRANSMEMBRANE PROTEIN 134"/>
    <property type="match status" value="1"/>
</dbReference>
<dbReference type="Proteomes" id="UP001152795">
    <property type="component" value="Unassembled WGS sequence"/>
</dbReference>
<dbReference type="PANTHER" id="PTHR13558:SF1">
    <property type="entry name" value="TRANSMEMBRANE PROTEIN 134"/>
    <property type="match status" value="1"/>
</dbReference>
<evidence type="ECO:0000256" key="3">
    <source>
        <dbReference type="ARBA" id="ARBA00022692"/>
    </source>
</evidence>
<dbReference type="GO" id="GO:0016020">
    <property type="term" value="C:membrane"/>
    <property type="evidence" value="ECO:0007669"/>
    <property type="project" value="UniProtKB-SubCell"/>
</dbReference>
<sequence>MSNVPYGDLGETSGESARVLDNTASGGPDAAANSSDEDKLSETGDIGVSGEVHASYQKCGHKGSKGKNQLKIHNDDDSYEDDLININSSLKTRHSTSHMWLRHPKVRENWKTVAGAIFLLIVGILFLICGIVLASIPEHNGPKAIIFFVCAAVCILPGAYHTVYIYRATKGWRGYTFESLPSFR</sequence>
<dbReference type="InterPro" id="IPR008590">
    <property type="entry name" value="TMEM_230/134"/>
</dbReference>
<keyword evidence="7" id="KW-1185">Reference proteome</keyword>
<dbReference type="Pfam" id="PF05915">
    <property type="entry name" value="TMEM_230_134"/>
    <property type="match status" value="1"/>
</dbReference>
<gene>
    <name evidence="6" type="ORF">PACLA_8A014544</name>
</gene>
<evidence type="ECO:0000313" key="6">
    <source>
        <dbReference type="EMBL" id="CAB3998530.1"/>
    </source>
</evidence>
<accession>A0A7D9E2N1</accession>
<comment type="caution">
    <text evidence="6">The sequence shown here is derived from an EMBL/GenBank/DDBJ whole genome shotgun (WGS) entry which is preliminary data.</text>
</comment>
<dbReference type="AlphaFoldDB" id="A0A7D9E2N1"/>